<comment type="similarity">
    <text evidence="1 6">Belongs to the NusB family.</text>
</comment>
<dbReference type="SUPFAM" id="SSF48013">
    <property type="entry name" value="NusB-like"/>
    <property type="match status" value="1"/>
</dbReference>
<feature type="region of interest" description="Disordered" evidence="7">
    <location>
        <begin position="1"/>
        <end position="21"/>
    </location>
</feature>
<dbReference type="RefSeq" id="WP_311658962.1">
    <property type="nucleotide sequence ID" value="NZ_JAVRHY010000007.1"/>
</dbReference>
<evidence type="ECO:0000256" key="4">
    <source>
        <dbReference type="ARBA" id="ARBA00023015"/>
    </source>
</evidence>
<dbReference type="Proteomes" id="UP001259982">
    <property type="component" value="Unassembled WGS sequence"/>
</dbReference>
<name>A0ABU3B9L0_9GAMM</name>
<evidence type="ECO:0000256" key="7">
    <source>
        <dbReference type="SAM" id="MobiDB-lite"/>
    </source>
</evidence>
<gene>
    <name evidence="6 9" type="primary">nusB</name>
    <name evidence="9" type="ORF">RM531_09800</name>
</gene>
<dbReference type="EMBL" id="JAVRHY010000007">
    <property type="protein sequence ID" value="MDT0618765.1"/>
    <property type="molecule type" value="Genomic_DNA"/>
</dbReference>
<organism evidence="9 10">
    <name type="scientific">Spectribacter acetivorans</name>
    <dbReference type="NCBI Taxonomy" id="3075603"/>
    <lineage>
        <taxon>Bacteria</taxon>
        <taxon>Pseudomonadati</taxon>
        <taxon>Pseudomonadota</taxon>
        <taxon>Gammaproteobacteria</taxon>
        <taxon>Salinisphaerales</taxon>
        <taxon>Salinisphaeraceae</taxon>
        <taxon>Spectribacter</taxon>
    </lineage>
</organism>
<keyword evidence="10" id="KW-1185">Reference proteome</keyword>
<evidence type="ECO:0000313" key="9">
    <source>
        <dbReference type="EMBL" id="MDT0618765.1"/>
    </source>
</evidence>
<keyword evidence="5 6" id="KW-0804">Transcription</keyword>
<evidence type="ECO:0000259" key="8">
    <source>
        <dbReference type="Pfam" id="PF01029"/>
    </source>
</evidence>
<reference evidence="9 10" key="1">
    <citation type="submission" date="2023-09" db="EMBL/GenBank/DDBJ databases">
        <authorList>
            <person name="Rey-Velasco X."/>
        </authorList>
    </citation>
    <scope>NUCLEOTIDE SEQUENCE [LARGE SCALE GENOMIC DNA]</scope>
    <source>
        <strain evidence="9 10">P385</strain>
    </source>
</reference>
<dbReference type="HAMAP" id="MF_00073">
    <property type="entry name" value="NusB"/>
    <property type="match status" value="1"/>
</dbReference>
<evidence type="ECO:0000256" key="6">
    <source>
        <dbReference type="HAMAP-Rule" id="MF_00073"/>
    </source>
</evidence>
<evidence type="ECO:0000256" key="3">
    <source>
        <dbReference type="ARBA" id="ARBA00022884"/>
    </source>
</evidence>
<accession>A0ABU3B9L0</accession>
<dbReference type="NCBIfam" id="TIGR01951">
    <property type="entry name" value="nusB"/>
    <property type="match status" value="1"/>
</dbReference>
<sequence length="157" mass="17271">MSDSAPATSEEPAAPRRGSRRVARRAALQAVYQWLVSATESGDLFRQFQSAGHLKGADGDYFRALVSGVMADPDGLEALIAPYLDRQPEHLDPVERSLLLLAVFELRQRLEVPYRVVINEALELAKQFGAEAGHRYVNGVLDRCARELRPAEAAARG</sequence>
<dbReference type="Gene3D" id="1.10.940.10">
    <property type="entry name" value="NusB-like"/>
    <property type="match status" value="1"/>
</dbReference>
<dbReference type="InterPro" id="IPR006027">
    <property type="entry name" value="NusB_RsmB_TIM44"/>
</dbReference>
<dbReference type="PANTHER" id="PTHR11078:SF3">
    <property type="entry name" value="ANTITERMINATION NUSB DOMAIN-CONTAINING PROTEIN"/>
    <property type="match status" value="1"/>
</dbReference>
<dbReference type="Pfam" id="PF01029">
    <property type="entry name" value="NusB"/>
    <property type="match status" value="1"/>
</dbReference>
<evidence type="ECO:0000256" key="5">
    <source>
        <dbReference type="ARBA" id="ARBA00023163"/>
    </source>
</evidence>
<feature type="domain" description="NusB/RsmB/TIM44" evidence="8">
    <location>
        <begin position="22"/>
        <end position="146"/>
    </location>
</feature>
<dbReference type="InterPro" id="IPR011605">
    <property type="entry name" value="NusB_fam"/>
</dbReference>
<keyword evidence="2 6" id="KW-0889">Transcription antitermination</keyword>
<comment type="function">
    <text evidence="6">Involved in transcription antitermination. Required for transcription of ribosomal RNA (rRNA) genes. Binds specifically to the boxA antiterminator sequence of the ribosomal RNA (rrn) operons.</text>
</comment>
<keyword evidence="4 6" id="KW-0805">Transcription regulation</keyword>
<dbReference type="PANTHER" id="PTHR11078">
    <property type="entry name" value="N UTILIZATION SUBSTANCE PROTEIN B-RELATED"/>
    <property type="match status" value="1"/>
</dbReference>
<evidence type="ECO:0000256" key="1">
    <source>
        <dbReference type="ARBA" id="ARBA00005952"/>
    </source>
</evidence>
<comment type="caution">
    <text evidence="9">The sequence shown here is derived from an EMBL/GenBank/DDBJ whole genome shotgun (WGS) entry which is preliminary data.</text>
</comment>
<dbReference type="InterPro" id="IPR035926">
    <property type="entry name" value="NusB-like_sf"/>
</dbReference>
<evidence type="ECO:0000256" key="2">
    <source>
        <dbReference type="ARBA" id="ARBA00022814"/>
    </source>
</evidence>
<protein>
    <recommendedName>
        <fullName evidence="6">Transcription antitermination protein NusB</fullName>
    </recommendedName>
    <alternativeName>
        <fullName evidence="6">Antitermination factor NusB</fullName>
    </alternativeName>
</protein>
<feature type="compositionally biased region" description="Low complexity" evidence="7">
    <location>
        <begin position="1"/>
        <end position="16"/>
    </location>
</feature>
<keyword evidence="3 6" id="KW-0694">RNA-binding</keyword>
<evidence type="ECO:0000313" key="10">
    <source>
        <dbReference type="Proteomes" id="UP001259982"/>
    </source>
</evidence>
<proteinExistence type="inferred from homology"/>